<feature type="binding site" evidence="7">
    <location>
        <begin position="341"/>
        <end position="343"/>
    </location>
    <ligand>
        <name>GTP</name>
        <dbReference type="ChEBI" id="CHEBI:37565"/>
    </ligand>
</feature>
<dbReference type="EMBL" id="JACHHV010000008">
    <property type="protein sequence ID" value="MBB5887833.1"/>
    <property type="molecule type" value="Genomic_DNA"/>
</dbReference>
<dbReference type="PANTHER" id="PTHR10229">
    <property type="entry name" value="GTP-BINDING PROTEIN HFLX"/>
    <property type="match status" value="1"/>
</dbReference>
<evidence type="ECO:0000256" key="8">
    <source>
        <dbReference type="PIRSR" id="PIRSR006809-2"/>
    </source>
</evidence>
<dbReference type="RefSeq" id="WP_183539346.1">
    <property type="nucleotide sequence ID" value="NZ_JACHHV010000008.1"/>
</dbReference>
<evidence type="ECO:0000256" key="1">
    <source>
        <dbReference type="ARBA" id="ARBA00022490"/>
    </source>
</evidence>
<dbReference type="InterPro" id="IPR005225">
    <property type="entry name" value="Small_GTP-bd"/>
</dbReference>
<dbReference type="GO" id="GO:0005525">
    <property type="term" value="F:GTP binding"/>
    <property type="evidence" value="ECO:0007669"/>
    <property type="project" value="UniProtKB-UniRule"/>
</dbReference>
<dbReference type="PIRSF" id="PIRSF006809">
    <property type="entry name" value="GTP-binding_hflX_prd"/>
    <property type="match status" value="1"/>
</dbReference>
<dbReference type="GO" id="GO:0005737">
    <property type="term" value="C:cytoplasm"/>
    <property type="evidence" value="ECO:0007669"/>
    <property type="project" value="UniProtKB-SubCell"/>
</dbReference>
<dbReference type="GO" id="GO:0043022">
    <property type="term" value="F:ribosome binding"/>
    <property type="evidence" value="ECO:0007669"/>
    <property type="project" value="TreeGrafter"/>
</dbReference>
<feature type="binding site" evidence="7">
    <location>
        <begin position="255"/>
        <end position="258"/>
    </location>
    <ligand>
        <name>GTP</name>
        <dbReference type="ChEBI" id="CHEBI:37565"/>
    </ligand>
</feature>
<feature type="coiled-coil region" evidence="9">
    <location>
        <begin position="159"/>
        <end position="193"/>
    </location>
</feature>
<reference evidence="11 12" key="1">
    <citation type="submission" date="2020-08" db="EMBL/GenBank/DDBJ databases">
        <title>Genomic Encyclopedia of Type Strains, Phase IV (KMG-IV): sequencing the most valuable type-strain genomes for metagenomic binning, comparative biology and taxonomic classification.</title>
        <authorList>
            <person name="Goeker M."/>
        </authorList>
    </citation>
    <scope>NUCLEOTIDE SEQUENCE [LARGE SCALE GENOMIC DNA]</scope>
    <source>
        <strain evidence="11 12">DSM 14925</strain>
    </source>
</reference>
<gene>
    <name evidence="6" type="primary">hflX</name>
    <name evidence="11" type="ORF">HNQ37_000710</name>
</gene>
<accession>A0A841C4U5</accession>
<evidence type="ECO:0000259" key="10">
    <source>
        <dbReference type="PROSITE" id="PS51705"/>
    </source>
</evidence>
<dbReference type="HAMAP" id="MF_00900">
    <property type="entry name" value="GTPase_HflX"/>
    <property type="match status" value="1"/>
</dbReference>
<dbReference type="SUPFAM" id="SSF52540">
    <property type="entry name" value="P-loop containing nucleoside triphosphate hydrolases"/>
    <property type="match status" value="1"/>
</dbReference>
<dbReference type="InterPro" id="IPR042108">
    <property type="entry name" value="GTPase_HflX_N_sf"/>
</dbReference>
<comment type="subunit">
    <text evidence="6">Monomer. Associates with the 50S ribosomal subunit.</text>
</comment>
<evidence type="ECO:0000313" key="12">
    <source>
        <dbReference type="Proteomes" id="UP000562464"/>
    </source>
</evidence>
<dbReference type="Gene3D" id="6.10.250.2860">
    <property type="match status" value="1"/>
</dbReference>
<dbReference type="Pfam" id="PF16360">
    <property type="entry name" value="GTP-bdg_M"/>
    <property type="match status" value="1"/>
</dbReference>
<dbReference type="NCBIfam" id="TIGR03156">
    <property type="entry name" value="GTP_HflX"/>
    <property type="match status" value="1"/>
</dbReference>
<evidence type="ECO:0000256" key="5">
    <source>
        <dbReference type="ARBA" id="ARBA00023134"/>
    </source>
</evidence>
<dbReference type="GO" id="GO:0003924">
    <property type="term" value="F:GTPase activity"/>
    <property type="evidence" value="ECO:0007669"/>
    <property type="project" value="UniProtKB-UniRule"/>
</dbReference>
<dbReference type="Proteomes" id="UP000562464">
    <property type="component" value="Unassembled WGS sequence"/>
</dbReference>
<name>A0A841C4U5_9LACT</name>
<dbReference type="NCBIfam" id="TIGR00231">
    <property type="entry name" value="small_GTP"/>
    <property type="match status" value="1"/>
</dbReference>
<dbReference type="PROSITE" id="PS51705">
    <property type="entry name" value="G_HFLX"/>
    <property type="match status" value="1"/>
</dbReference>
<keyword evidence="5 6" id="KW-0342">GTP-binding</keyword>
<feature type="binding site" evidence="7">
    <location>
        <begin position="321"/>
        <end position="324"/>
    </location>
    <ligand>
        <name>GTP</name>
        <dbReference type="ChEBI" id="CHEBI:37565"/>
    </ligand>
</feature>
<evidence type="ECO:0000313" key="11">
    <source>
        <dbReference type="EMBL" id="MBB5887833.1"/>
    </source>
</evidence>
<dbReference type="Pfam" id="PF01926">
    <property type="entry name" value="MMR_HSR1"/>
    <property type="match status" value="1"/>
</dbReference>
<dbReference type="InterPro" id="IPR032305">
    <property type="entry name" value="GTP-bd_M"/>
</dbReference>
<sequence length="414" mass="46452">MIKIENKAERVLLVGLETYENAANFVSTFEELASLAKTAGVEVVGVAVQKLDKPNARTYVGTGKLEEIAMTVDSREIDTVIFNSRLSPRQNVALEDELGVKVIDRMQLILDIFALRARSQEGMLQVEQAQLSYMKPRLAGRGVALSRQAGGIGSKGPGESRLELDRRHIEERIEDIDRKLQKIEKSRDLARKRRLESGVFKVGLVGYTNAGKSSILNALVNERQQQYEKNELFATLDATTKLIKVKDDFSVALTDTVGFIQDLPTELIKAFKSTLEESANVDLLVHVIDASNPNHEAHEQTVLHLLSELGMDKIPQLVVYNKMDLAPADFGYTLTPALELSIKSEQGPMVFRQAILQELNKIFVRFEIELPYDKSYLLPELKKISLLDNVVETETSYQITGKISPKLEWKLENL</sequence>
<comment type="caution">
    <text evidence="11">The sequence shown here is derived from an EMBL/GenBank/DDBJ whole genome shotgun (WGS) entry which is preliminary data.</text>
</comment>
<evidence type="ECO:0000256" key="9">
    <source>
        <dbReference type="SAM" id="Coils"/>
    </source>
</evidence>
<dbReference type="FunFam" id="3.40.50.11060:FF:000001">
    <property type="entry name" value="GTPase HflX"/>
    <property type="match status" value="1"/>
</dbReference>
<keyword evidence="3 6" id="KW-0547">Nucleotide-binding</keyword>
<dbReference type="InterPro" id="IPR016496">
    <property type="entry name" value="GTPase_HflX"/>
</dbReference>
<comment type="function">
    <text evidence="6">GTPase that associates with the 50S ribosomal subunit and may have a role during protein synthesis or ribosome biogenesis.</text>
</comment>
<keyword evidence="9" id="KW-0175">Coiled coil</keyword>
<evidence type="ECO:0000256" key="3">
    <source>
        <dbReference type="ARBA" id="ARBA00022741"/>
    </source>
</evidence>
<evidence type="ECO:0000256" key="2">
    <source>
        <dbReference type="ARBA" id="ARBA00022723"/>
    </source>
</evidence>
<comment type="similarity">
    <text evidence="6">Belongs to the TRAFAC class OBG-HflX-like GTPase superfamily. HflX GTPase family.</text>
</comment>
<proteinExistence type="inferred from homology"/>
<organism evidence="11 12">
    <name type="scientific">Lactovum miscens</name>
    <dbReference type="NCBI Taxonomy" id="190387"/>
    <lineage>
        <taxon>Bacteria</taxon>
        <taxon>Bacillati</taxon>
        <taxon>Bacillota</taxon>
        <taxon>Bacilli</taxon>
        <taxon>Lactobacillales</taxon>
        <taxon>Streptococcaceae</taxon>
        <taxon>Lactovum</taxon>
    </lineage>
</organism>
<protein>
    <recommendedName>
        <fullName evidence="6">GTPase HflX</fullName>
    </recommendedName>
    <alternativeName>
        <fullName evidence="6">GTP-binding protein HflX</fullName>
    </alternativeName>
</protein>
<dbReference type="Gene3D" id="3.40.50.300">
    <property type="entry name" value="P-loop containing nucleotide triphosphate hydrolases"/>
    <property type="match status" value="1"/>
</dbReference>
<dbReference type="InterPro" id="IPR027417">
    <property type="entry name" value="P-loop_NTPase"/>
</dbReference>
<evidence type="ECO:0000256" key="4">
    <source>
        <dbReference type="ARBA" id="ARBA00022842"/>
    </source>
</evidence>
<comment type="cofactor">
    <cofactor evidence="8">
        <name>Mg(2+)</name>
        <dbReference type="ChEBI" id="CHEBI:18420"/>
    </cofactor>
</comment>
<dbReference type="GO" id="GO:0046872">
    <property type="term" value="F:metal ion binding"/>
    <property type="evidence" value="ECO:0007669"/>
    <property type="project" value="UniProtKB-KW"/>
</dbReference>
<evidence type="ECO:0000256" key="6">
    <source>
        <dbReference type="HAMAP-Rule" id="MF_00900"/>
    </source>
</evidence>
<dbReference type="InterPro" id="IPR025121">
    <property type="entry name" value="GTPase_HflX_N"/>
</dbReference>
<dbReference type="InterPro" id="IPR030394">
    <property type="entry name" value="G_HFLX_dom"/>
</dbReference>
<keyword evidence="12" id="KW-1185">Reference proteome</keyword>
<feature type="binding site" evidence="7">
    <location>
        <begin position="233"/>
        <end position="237"/>
    </location>
    <ligand>
        <name>GTP</name>
        <dbReference type="ChEBI" id="CHEBI:37565"/>
    </ligand>
</feature>
<keyword evidence="1 6" id="KW-0963">Cytoplasm</keyword>
<dbReference type="CDD" id="cd01878">
    <property type="entry name" value="HflX"/>
    <property type="match status" value="1"/>
</dbReference>
<dbReference type="InterPro" id="IPR006073">
    <property type="entry name" value="GTP-bd"/>
</dbReference>
<feature type="domain" description="Hflx-type G" evidence="10">
    <location>
        <begin position="200"/>
        <end position="363"/>
    </location>
</feature>
<keyword evidence="4 8" id="KW-0460">Magnesium</keyword>
<feature type="binding site" evidence="8">
    <location>
        <position position="213"/>
    </location>
    <ligand>
        <name>Mg(2+)</name>
        <dbReference type="ChEBI" id="CHEBI:18420"/>
    </ligand>
</feature>
<dbReference type="Gene3D" id="3.40.50.11060">
    <property type="entry name" value="GTPase HflX, N-terminal domain"/>
    <property type="match status" value="1"/>
</dbReference>
<dbReference type="PANTHER" id="PTHR10229:SF0">
    <property type="entry name" value="GTP-BINDING PROTEIN 6-RELATED"/>
    <property type="match status" value="1"/>
</dbReference>
<dbReference type="PRINTS" id="PR00326">
    <property type="entry name" value="GTP1OBG"/>
</dbReference>
<feature type="binding site" evidence="7">
    <location>
        <begin position="206"/>
        <end position="213"/>
    </location>
    <ligand>
        <name>GTP</name>
        <dbReference type="ChEBI" id="CHEBI:37565"/>
    </ligand>
</feature>
<dbReference type="Pfam" id="PF13167">
    <property type="entry name" value="GTP-bdg_N"/>
    <property type="match status" value="1"/>
</dbReference>
<dbReference type="AlphaFoldDB" id="A0A841C4U5"/>
<feature type="binding site" evidence="8">
    <location>
        <position position="235"/>
    </location>
    <ligand>
        <name>Mg(2+)</name>
        <dbReference type="ChEBI" id="CHEBI:18420"/>
    </ligand>
</feature>
<comment type="subcellular location">
    <subcellularLocation>
        <location evidence="6">Cytoplasm</location>
    </subcellularLocation>
    <text evidence="6">May associate with membranes.</text>
</comment>
<evidence type="ECO:0000256" key="7">
    <source>
        <dbReference type="PIRSR" id="PIRSR006809-1"/>
    </source>
</evidence>
<keyword evidence="2 8" id="KW-0479">Metal-binding</keyword>